<dbReference type="HOGENOM" id="CLU_2580211_0_0_1"/>
<organism evidence="1 2">
    <name type="scientific">Bipolaris oryzae ATCC 44560</name>
    <dbReference type="NCBI Taxonomy" id="930090"/>
    <lineage>
        <taxon>Eukaryota</taxon>
        <taxon>Fungi</taxon>
        <taxon>Dikarya</taxon>
        <taxon>Ascomycota</taxon>
        <taxon>Pezizomycotina</taxon>
        <taxon>Dothideomycetes</taxon>
        <taxon>Pleosporomycetidae</taxon>
        <taxon>Pleosporales</taxon>
        <taxon>Pleosporineae</taxon>
        <taxon>Pleosporaceae</taxon>
        <taxon>Bipolaris</taxon>
    </lineage>
</organism>
<proteinExistence type="predicted"/>
<accession>W6ZGL7</accession>
<dbReference type="AlphaFoldDB" id="W6ZGL7"/>
<evidence type="ECO:0000313" key="1">
    <source>
        <dbReference type="EMBL" id="EUC42646.1"/>
    </source>
</evidence>
<dbReference type="RefSeq" id="XP_007690851.1">
    <property type="nucleotide sequence ID" value="XM_007692661.1"/>
</dbReference>
<reference evidence="1 2" key="1">
    <citation type="journal article" date="2013" name="PLoS Genet.">
        <title>Comparative genome structure, secondary metabolite, and effector coding capacity across Cochliobolus pathogens.</title>
        <authorList>
            <person name="Condon B.J."/>
            <person name="Leng Y."/>
            <person name="Wu D."/>
            <person name="Bushley K.E."/>
            <person name="Ohm R.A."/>
            <person name="Otillar R."/>
            <person name="Martin J."/>
            <person name="Schackwitz W."/>
            <person name="Grimwood J."/>
            <person name="MohdZainudin N."/>
            <person name="Xue C."/>
            <person name="Wang R."/>
            <person name="Manning V.A."/>
            <person name="Dhillon B."/>
            <person name="Tu Z.J."/>
            <person name="Steffenson B.J."/>
            <person name="Salamov A."/>
            <person name="Sun H."/>
            <person name="Lowry S."/>
            <person name="LaButti K."/>
            <person name="Han J."/>
            <person name="Copeland A."/>
            <person name="Lindquist E."/>
            <person name="Barry K."/>
            <person name="Schmutz J."/>
            <person name="Baker S.E."/>
            <person name="Ciuffetti L.M."/>
            <person name="Grigoriev I.V."/>
            <person name="Zhong S."/>
            <person name="Turgeon B.G."/>
        </authorList>
    </citation>
    <scope>NUCLEOTIDE SEQUENCE [LARGE SCALE GENOMIC DNA]</scope>
    <source>
        <strain evidence="1 2">ATCC 44560</strain>
    </source>
</reference>
<keyword evidence="2" id="KW-1185">Reference proteome</keyword>
<dbReference type="OrthoDB" id="10282140at2759"/>
<dbReference type="Proteomes" id="UP000054032">
    <property type="component" value="Unassembled WGS sequence"/>
</dbReference>
<feature type="non-terminal residue" evidence="1">
    <location>
        <position position="1"/>
    </location>
</feature>
<gene>
    <name evidence="1" type="ORF">COCMIDRAFT_102999</name>
</gene>
<dbReference type="KEGG" id="bor:COCMIDRAFT_102999"/>
<sequence length="87" mass="9420">PRASVMCIGTGAKGTWESLMAHGRGLAQGAPGGVVRETKPKLYDNPSPLCSSPPFVKGQWPLASSATRLGQRNRCDVHMCRWGAWKR</sequence>
<name>W6ZGL7_COCMI</name>
<protein>
    <submittedName>
        <fullName evidence="1">Uncharacterized protein</fullName>
    </submittedName>
</protein>
<dbReference type="EMBL" id="KI964054">
    <property type="protein sequence ID" value="EUC42646.1"/>
    <property type="molecule type" value="Genomic_DNA"/>
</dbReference>
<evidence type="ECO:0000313" key="2">
    <source>
        <dbReference type="Proteomes" id="UP000054032"/>
    </source>
</evidence>
<dbReference type="GeneID" id="19118201"/>